<dbReference type="Gene3D" id="3.30.1140.40">
    <property type="entry name" value="Tctex-1"/>
    <property type="match status" value="1"/>
</dbReference>
<dbReference type="PANTHER" id="PTHR21255">
    <property type="entry name" value="T-COMPLEX-ASSOCIATED-TESTIS-EXPRESSED 1/ DYNEIN LIGHT CHAIN"/>
    <property type="match status" value="1"/>
</dbReference>
<dbReference type="InParanoid" id="A0A6P7FTK0"/>
<dbReference type="OrthoDB" id="10248487at2759"/>
<name>A0A6P7FTK0_DIAVI</name>
<organism evidence="2">
    <name type="scientific">Diabrotica virgifera virgifera</name>
    <name type="common">western corn rootworm</name>
    <dbReference type="NCBI Taxonomy" id="50390"/>
    <lineage>
        <taxon>Eukaryota</taxon>
        <taxon>Metazoa</taxon>
        <taxon>Ecdysozoa</taxon>
        <taxon>Arthropoda</taxon>
        <taxon>Hexapoda</taxon>
        <taxon>Insecta</taxon>
        <taxon>Pterygota</taxon>
        <taxon>Neoptera</taxon>
        <taxon>Endopterygota</taxon>
        <taxon>Coleoptera</taxon>
        <taxon>Polyphaga</taxon>
        <taxon>Cucujiformia</taxon>
        <taxon>Chrysomeloidea</taxon>
        <taxon>Chrysomelidae</taxon>
        <taxon>Galerucinae</taxon>
        <taxon>Diabroticina</taxon>
        <taxon>Diabroticites</taxon>
        <taxon>Diabrotica</taxon>
    </lineage>
</organism>
<accession>A0A6P7FTK0</accession>
<evidence type="ECO:0000313" key="2">
    <source>
        <dbReference type="RefSeq" id="XP_028139651.1"/>
    </source>
</evidence>
<dbReference type="AlphaFoldDB" id="A0A6P7FTK0"/>
<dbReference type="GO" id="GO:0007018">
    <property type="term" value="P:microtubule-based movement"/>
    <property type="evidence" value="ECO:0007669"/>
    <property type="project" value="TreeGrafter"/>
</dbReference>
<reference evidence="2" key="1">
    <citation type="submission" date="2025-08" db="UniProtKB">
        <authorList>
            <consortium name="RefSeq"/>
        </authorList>
    </citation>
    <scope>IDENTIFICATION</scope>
    <source>
        <tissue evidence="2">Whole insect</tissue>
    </source>
</reference>
<dbReference type="InterPro" id="IPR005334">
    <property type="entry name" value="Tctex-1-like"/>
</dbReference>
<sequence length="133" mass="15468">MAPIAVMAINRYNPPPKYANTYRLEPINHFNSEKVENILKEIMLEALENLNYDPEQCAKQAKWASLMIKSKVKELNFDRYKIISIVSIGEKHDHSLTMVCKFFWDSDKDGFSSYTTENTHVYGVALCFGLYYE</sequence>
<dbReference type="CDD" id="cd21451">
    <property type="entry name" value="DLC-like_TCTEX1D"/>
    <property type="match status" value="1"/>
</dbReference>
<dbReference type="GO" id="GO:0005868">
    <property type="term" value="C:cytoplasmic dynein complex"/>
    <property type="evidence" value="ECO:0007669"/>
    <property type="project" value="TreeGrafter"/>
</dbReference>
<proteinExistence type="inferred from homology"/>
<gene>
    <name evidence="2" type="primary">LOC114333856</name>
</gene>
<comment type="similarity">
    <text evidence="1">Belongs to the dynein light chain Tctex-type family.</text>
</comment>
<dbReference type="GO" id="GO:0005737">
    <property type="term" value="C:cytoplasm"/>
    <property type="evidence" value="ECO:0007669"/>
    <property type="project" value="TreeGrafter"/>
</dbReference>
<dbReference type="GO" id="GO:0045505">
    <property type="term" value="F:dynein intermediate chain binding"/>
    <property type="evidence" value="ECO:0007669"/>
    <property type="project" value="TreeGrafter"/>
</dbReference>
<dbReference type="RefSeq" id="XP_028139651.1">
    <property type="nucleotide sequence ID" value="XM_028283850.1"/>
</dbReference>
<dbReference type="PANTHER" id="PTHR21255:SF65">
    <property type="entry name" value="TCTEX1 DOMAIN-CONTAINING PROTEIN 2"/>
    <property type="match status" value="1"/>
</dbReference>
<dbReference type="Pfam" id="PF03645">
    <property type="entry name" value="Tctex-1"/>
    <property type="match status" value="1"/>
</dbReference>
<protein>
    <submittedName>
        <fullName evidence="2">Tctex1 domain-containing protein 1-A-like</fullName>
    </submittedName>
</protein>
<evidence type="ECO:0000256" key="1">
    <source>
        <dbReference type="ARBA" id="ARBA00005361"/>
    </source>
</evidence>
<dbReference type="InterPro" id="IPR038586">
    <property type="entry name" value="Tctex-1-like_sf"/>
</dbReference>